<comment type="caution">
    <text evidence="9">The sequence shown here is derived from an EMBL/GenBank/DDBJ whole genome shotgun (WGS) entry which is preliminary data.</text>
</comment>
<dbReference type="Proteomes" id="UP000682733">
    <property type="component" value="Unassembled WGS sequence"/>
</dbReference>
<keyword evidence="4 8" id="KW-1133">Transmembrane helix</keyword>
<dbReference type="PANTHER" id="PTHR31064:SF30">
    <property type="entry name" value="HIGH-AFFINITY POTASSIUM TRANSPORT PROTEIN-RELATED"/>
    <property type="match status" value="1"/>
</dbReference>
<protein>
    <submittedName>
        <fullName evidence="9">Uncharacterized protein</fullName>
    </submittedName>
</protein>
<evidence type="ECO:0000313" key="11">
    <source>
        <dbReference type="EMBL" id="CAF3929805.1"/>
    </source>
</evidence>
<comment type="subcellular location">
    <subcellularLocation>
        <location evidence="1">Membrane</location>
        <topology evidence="1">Multi-pass membrane protein</topology>
    </subcellularLocation>
</comment>
<dbReference type="GO" id="GO:0030001">
    <property type="term" value="P:metal ion transport"/>
    <property type="evidence" value="ECO:0007669"/>
    <property type="project" value="UniProtKB-ARBA"/>
</dbReference>
<feature type="region of interest" description="Disordered" evidence="7">
    <location>
        <begin position="1"/>
        <end position="36"/>
    </location>
</feature>
<evidence type="ECO:0000256" key="7">
    <source>
        <dbReference type="SAM" id="MobiDB-lite"/>
    </source>
</evidence>
<dbReference type="InterPro" id="IPR003445">
    <property type="entry name" value="Cat_transpt"/>
</dbReference>
<dbReference type="Proteomes" id="UP000677228">
    <property type="component" value="Unassembled WGS sequence"/>
</dbReference>
<keyword evidence="5" id="KW-0406">Ion transport</keyword>
<dbReference type="Proteomes" id="UP000663829">
    <property type="component" value="Unassembled WGS sequence"/>
</dbReference>
<feature type="transmembrane region" description="Helical" evidence="8">
    <location>
        <begin position="571"/>
        <end position="593"/>
    </location>
</feature>
<feature type="transmembrane region" description="Helical" evidence="8">
    <location>
        <begin position="374"/>
        <end position="393"/>
    </location>
</feature>
<feature type="transmembrane region" description="Helical" evidence="8">
    <location>
        <begin position="313"/>
        <end position="333"/>
    </location>
</feature>
<dbReference type="OrthoDB" id="10041446at2759"/>
<evidence type="ECO:0000313" key="13">
    <source>
        <dbReference type="Proteomes" id="UP000663829"/>
    </source>
</evidence>
<dbReference type="Pfam" id="PF02386">
    <property type="entry name" value="TrkH"/>
    <property type="match status" value="2"/>
</dbReference>
<dbReference type="EMBL" id="CAJNOQ010007364">
    <property type="protein sequence ID" value="CAF1166185.1"/>
    <property type="molecule type" value="Genomic_DNA"/>
</dbReference>
<accession>A0A814TY10</accession>
<dbReference type="Proteomes" id="UP000681722">
    <property type="component" value="Unassembled WGS sequence"/>
</dbReference>
<sequence>MTMHRRRKTERDLSLNGMSNKAYSSASNDESVEEDIDEKVLEDLKRKEPDIKLSESSDTSSHPKSNNVVTVIENKGGLWTRIQNFFKNYRWRMRHYFYIHVFIFILWGLLGGVIIYLIELKNKLITVHYVDAWFFCSTCVYNCGLITLDFAKLSRASQIFLMFVTFFSGITISTLPALVIKARTHKKVEGITVDDDHGDEEDSSLPVTNLNSKNLSPNVIKKLKMLPTAEQLRYRAYMLTIFLVLTTCFIIYGIAFVVIGAWITNKYEPQYLLQDGSSINGYYASFIIIITGFNQNGLSPWSDSLARFVKDIYMNLFVILVVMFGTSLFPFLLRNVVLFSKFIVPWRHKVIFDYILLNNHRLSTLLFPSVQTRIYLSITILLYIAGVSISLILDLHSENFAQYASGTRFIIFLFQTIMTRFAGFTTIDISQLASATLIVYLLLMAIKPQMLCAIDETPFELEWIALTTQDEVDEVLQPLVTDELSNKRRSSASIMFPVRQMNRFLRKKSVQTRAMAKSHFAQLKRQKRKINSRTLSRISFYSDLVNDSQPSPVRLSWIRTRLFLIFFTRKIVTYGFNFFIVTRTWLFVFIFLICCFESHHMSPIDVNITVFKVIFEVISAFGACGLTLGYPNISSSFCTVLTVPSKIILITTMLMGRHRGLLDSMKDQEKIEYNASTLLDQWRKKAMEEQEKSNDNTNDLDDVVIHPATQMIITRF</sequence>
<evidence type="ECO:0000313" key="9">
    <source>
        <dbReference type="EMBL" id="CAF1166185.1"/>
    </source>
</evidence>
<evidence type="ECO:0000256" key="3">
    <source>
        <dbReference type="ARBA" id="ARBA00022692"/>
    </source>
</evidence>
<dbReference type="EMBL" id="CAJNOK010014732">
    <property type="protein sequence ID" value="CAF1210831.1"/>
    <property type="molecule type" value="Genomic_DNA"/>
</dbReference>
<dbReference type="PANTHER" id="PTHR31064">
    <property type="entry name" value="POTASSIUM TRANSPORT PROTEIN DDB_G0292412-RELATED"/>
    <property type="match status" value="1"/>
</dbReference>
<feature type="transmembrane region" description="Helical" evidence="8">
    <location>
        <begin position="96"/>
        <end position="118"/>
    </location>
</feature>
<reference evidence="9" key="1">
    <citation type="submission" date="2021-02" db="EMBL/GenBank/DDBJ databases">
        <authorList>
            <person name="Nowell W R."/>
        </authorList>
    </citation>
    <scope>NUCLEOTIDE SEQUENCE</scope>
</reference>
<evidence type="ECO:0000256" key="8">
    <source>
        <dbReference type="SAM" id="Phobius"/>
    </source>
</evidence>
<feature type="transmembrane region" description="Helical" evidence="8">
    <location>
        <begin position="159"/>
        <end position="180"/>
    </location>
</feature>
<evidence type="ECO:0000256" key="2">
    <source>
        <dbReference type="ARBA" id="ARBA00022448"/>
    </source>
</evidence>
<evidence type="ECO:0000313" key="12">
    <source>
        <dbReference type="EMBL" id="CAF4019762.1"/>
    </source>
</evidence>
<dbReference type="GO" id="GO:0005886">
    <property type="term" value="C:plasma membrane"/>
    <property type="evidence" value="ECO:0007669"/>
    <property type="project" value="TreeGrafter"/>
</dbReference>
<keyword evidence="6 8" id="KW-0472">Membrane</keyword>
<proteinExistence type="predicted"/>
<dbReference type="GO" id="GO:0008324">
    <property type="term" value="F:monoatomic cation transmembrane transporter activity"/>
    <property type="evidence" value="ECO:0007669"/>
    <property type="project" value="InterPro"/>
</dbReference>
<keyword evidence="13" id="KW-1185">Reference proteome</keyword>
<dbReference type="EMBL" id="CAJOBC010007362">
    <property type="protein sequence ID" value="CAF3929805.1"/>
    <property type="molecule type" value="Genomic_DNA"/>
</dbReference>
<name>A0A814TY10_9BILA</name>
<gene>
    <name evidence="9" type="ORF">GPM918_LOCUS21938</name>
    <name evidence="10" type="ORF">OVA965_LOCUS24439</name>
    <name evidence="11" type="ORF">SRO942_LOCUS21934</name>
    <name evidence="12" type="ORF">TMI583_LOCUS25160</name>
</gene>
<evidence type="ECO:0000256" key="4">
    <source>
        <dbReference type="ARBA" id="ARBA00022989"/>
    </source>
</evidence>
<organism evidence="9 13">
    <name type="scientific">Didymodactylos carnosus</name>
    <dbReference type="NCBI Taxonomy" id="1234261"/>
    <lineage>
        <taxon>Eukaryota</taxon>
        <taxon>Metazoa</taxon>
        <taxon>Spiralia</taxon>
        <taxon>Gnathifera</taxon>
        <taxon>Rotifera</taxon>
        <taxon>Eurotatoria</taxon>
        <taxon>Bdelloidea</taxon>
        <taxon>Philodinida</taxon>
        <taxon>Philodinidae</taxon>
        <taxon>Didymodactylos</taxon>
    </lineage>
</organism>
<keyword evidence="2" id="KW-0813">Transport</keyword>
<dbReference type="EMBL" id="CAJOBA010036267">
    <property type="protein sequence ID" value="CAF4019762.1"/>
    <property type="molecule type" value="Genomic_DNA"/>
</dbReference>
<dbReference type="AlphaFoldDB" id="A0A814TY10"/>
<evidence type="ECO:0000256" key="6">
    <source>
        <dbReference type="ARBA" id="ARBA00023136"/>
    </source>
</evidence>
<evidence type="ECO:0000313" key="10">
    <source>
        <dbReference type="EMBL" id="CAF1210831.1"/>
    </source>
</evidence>
<feature type="compositionally biased region" description="Polar residues" evidence="7">
    <location>
        <begin position="16"/>
        <end position="29"/>
    </location>
</feature>
<evidence type="ECO:0000256" key="1">
    <source>
        <dbReference type="ARBA" id="ARBA00004141"/>
    </source>
</evidence>
<evidence type="ECO:0000256" key="5">
    <source>
        <dbReference type="ARBA" id="ARBA00023065"/>
    </source>
</evidence>
<feature type="transmembrane region" description="Helical" evidence="8">
    <location>
        <begin position="236"/>
        <end position="262"/>
    </location>
</feature>
<feature type="transmembrane region" description="Helical" evidence="8">
    <location>
        <begin position="429"/>
        <end position="446"/>
    </location>
</feature>
<dbReference type="InterPro" id="IPR051143">
    <property type="entry name" value="TrkH_K-transport"/>
</dbReference>
<keyword evidence="3 8" id="KW-0812">Transmembrane</keyword>